<evidence type="ECO:0000256" key="1">
    <source>
        <dbReference type="ARBA" id="ARBA00010928"/>
    </source>
</evidence>
<dbReference type="RefSeq" id="XP_064701903.1">
    <property type="nucleotide sequence ID" value="XM_064851998.1"/>
</dbReference>
<evidence type="ECO:0000259" key="3">
    <source>
        <dbReference type="Pfam" id="PF01408"/>
    </source>
</evidence>
<dbReference type="AlphaFoldDB" id="A0AAV9MXG2"/>
<sequence length="350" mass="38800">MSSRPKVLNIAVVGLGRMGKRHVSTLLNRVPRARVVAVSSSTPSEVEWARKEPDYIDFGITAYNTYEEMLEHPGLQAVWVSTSTDVHAIQTIQAVEKGLHVLCEKPLSTNLEEIDAALEAARKRPDLKVMAGFSRRFDTSYRDAYEKVKSGAIGETYMIRSQTGDLLDDTGFFTAYAKRNGGIFVDCTIHDIDLTLWFLDNPKPKSCYAVGTLKHHPELAEANDVDNGVGVVEYYGGKIGYYLASRTQAYGHDVSTEVTGTQGKVQINLTPRANNVVLGDKSGLRHEVQPDYWQRFEHAFATEATEFVNAVLNDTPVPLPLESGRMVMVIARALQESLQTGQTIRFEESG</sequence>
<keyword evidence="2" id="KW-0560">Oxidoreductase</keyword>
<gene>
    <name evidence="5" type="ORF">LTR84_008452</name>
</gene>
<dbReference type="PANTHER" id="PTHR42840:SF3">
    <property type="entry name" value="BINDING ROSSMANN FOLD OXIDOREDUCTASE, PUTATIVE (AFU_ORTHOLOGUE AFUA_2G10240)-RELATED"/>
    <property type="match status" value="1"/>
</dbReference>
<comment type="similarity">
    <text evidence="1">Belongs to the Gfo/Idh/MocA family.</text>
</comment>
<evidence type="ECO:0000313" key="5">
    <source>
        <dbReference type="EMBL" id="KAK5046309.1"/>
    </source>
</evidence>
<dbReference type="PANTHER" id="PTHR42840">
    <property type="entry name" value="NAD(P)-BINDING ROSSMANN-FOLD SUPERFAMILY PROTEIN-RELATED"/>
    <property type="match status" value="1"/>
</dbReference>
<dbReference type="GO" id="GO:0000166">
    <property type="term" value="F:nucleotide binding"/>
    <property type="evidence" value="ECO:0007669"/>
    <property type="project" value="InterPro"/>
</dbReference>
<dbReference type="Pfam" id="PF22725">
    <property type="entry name" value="GFO_IDH_MocA_C3"/>
    <property type="match status" value="1"/>
</dbReference>
<name>A0AAV9MXG2_9EURO</name>
<proteinExistence type="inferred from homology"/>
<dbReference type="Gene3D" id="3.40.50.720">
    <property type="entry name" value="NAD(P)-binding Rossmann-like Domain"/>
    <property type="match status" value="1"/>
</dbReference>
<dbReference type="InterPro" id="IPR000683">
    <property type="entry name" value="Gfo/Idh/MocA-like_OxRdtase_N"/>
</dbReference>
<evidence type="ECO:0000313" key="6">
    <source>
        <dbReference type="Proteomes" id="UP001358417"/>
    </source>
</evidence>
<dbReference type="Pfam" id="PF01408">
    <property type="entry name" value="GFO_IDH_MocA"/>
    <property type="match status" value="1"/>
</dbReference>
<dbReference type="GO" id="GO:0005737">
    <property type="term" value="C:cytoplasm"/>
    <property type="evidence" value="ECO:0007669"/>
    <property type="project" value="TreeGrafter"/>
</dbReference>
<dbReference type="EMBL" id="JAVRRD010000031">
    <property type="protein sequence ID" value="KAK5046309.1"/>
    <property type="molecule type" value="Genomic_DNA"/>
</dbReference>
<dbReference type="GeneID" id="89976615"/>
<protein>
    <recommendedName>
        <fullName evidence="7">Myo-inositol 2-dehydrogenase</fullName>
    </recommendedName>
</protein>
<dbReference type="Gene3D" id="3.30.360.10">
    <property type="entry name" value="Dihydrodipicolinate Reductase, domain 2"/>
    <property type="match status" value="1"/>
</dbReference>
<organism evidence="5 6">
    <name type="scientific">Exophiala bonariae</name>
    <dbReference type="NCBI Taxonomy" id="1690606"/>
    <lineage>
        <taxon>Eukaryota</taxon>
        <taxon>Fungi</taxon>
        <taxon>Dikarya</taxon>
        <taxon>Ascomycota</taxon>
        <taxon>Pezizomycotina</taxon>
        <taxon>Eurotiomycetes</taxon>
        <taxon>Chaetothyriomycetidae</taxon>
        <taxon>Chaetothyriales</taxon>
        <taxon>Herpotrichiellaceae</taxon>
        <taxon>Exophiala</taxon>
    </lineage>
</organism>
<dbReference type="GO" id="GO:0006740">
    <property type="term" value="P:NADPH regeneration"/>
    <property type="evidence" value="ECO:0007669"/>
    <property type="project" value="TreeGrafter"/>
</dbReference>
<dbReference type="SUPFAM" id="SSF55347">
    <property type="entry name" value="Glyceraldehyde-3-phosphate dehydrogenase-like, C-terminal domain"/>
    <property type="match status" value="1"/>
</dbReference>
<dbReference type="GO" id="GO:0016491">
    <property type="term" value="F:oxidoreductase activity"/>
    <property type="evidence" value="ECO:0007669"/>
    <property type="project" value="UniProtKB-KW"/>
</dbReference>
<feature type="domain" description="GFO/IDH/MocA-like oxidoreductase" evidence="4">
    <location>
        <begin position="141"/>
        <end position="265"/>
    </location>
</feature>
<dbReference type="InterPro" id="IPR036291">
    <property type="entry name" value="NAD(P)-bd_dom_sf"/>
</dbReference>
<evidence type="ECO:0008006" key="7">
    <source>
        <dbReference type="Google" id="ProtNLM"/>
    </source>
</evidence>
<evidence type="ECO:0000256" key="2">
    <source>
        <dbReference type="ARBA" id="ARBA00023002"/>
    </source>
</evidence>
<dbReference type="SUPFAM" id="SSF51735">
    <property type="entry name" value="NAD(P)-binding Rossmann-fold domains"/>
    <property type="match status" value="1"/>
</dbReference>
<reference evidence="5 6" key="1">
    <citation type="submission" date="2023-08" db="EMBL/GenBank/DDBJ databases">
        <title>Black Yeasts Isolated from many extreme environments.</title>
        <authorList>
            <person name="Coleine C."/>
            <person name="Stajich J.E."/>
            <person name="Selbmann L."/>
        </authorList>
    </citation>
    <scope>NUCLEOTIDE SEQUENCE [LARGE SCALE GENOMIC DNA]</scope>
    <source>
        <strain evidence="5 6">CCFEE 5792</strain>
    </source>
</reference>
<evidence type="ECO:0000259" key="4">
    <source>
        <dbReference type="Pfam" id="PF22725"/>
    </source>
</evidence>
<accession>A0AAV9MXG2</accession>
<dbReference type="Proteomes" id="UP001358417">
    <property type="component" value="Unassembled WGS sequence"/>
</dbReference>
<keyword evidence="6" id="KW-1185">Reference proteome</keyword>
<feature type="domain" description="Gfo/Idh/MocA-like oxidoreductase N-terminal" evidence="3">
    <location>
        <begin position="8"/>
        <end position="130"/>
    </location>
</feature>
<dbReference type="InterPro" id="IPR055170">
    <property type="entry name" value="GFO_IDH_MocA-like_dom"/>
</dbReference>
<comment type="caution">
    <text evidence="5">The sequence shown here is derived from an EMBL/GenBank/DDBJ whole genome shotgun (WGS) entry which is preliminary data.</text>
</comment>